<dbReference type="EMBL" id="MU006725">
    <property type="protein sequence ID" value="KAF2625518.1"/>
    <property type="molecule type" value="Genomic_DNA"/>
</dbReference>
<sequence length="72" mass="7423">MELEIGNSKVFSASLPSLIATAVAASNCSGRSNIQATQTYSTGSRQYVAGMAAFFTSSIHIAVNNSIPSAHS</sequence>
<evidence type="ECO:0000313" key="1">
    <source>
        <dbReference type="EMBL" id="KAF2625518.1"/>
    </source>
</evidence>
<gene>
    <name evidence="1" type="ORF">BU25DRAFT_115012</name>
</gene>
<dbReference type="Proteomes" id="UP000799754">
    <property type="component" value="Unassembled WGS sequence"/>
</dbReference>
<keyword evidence="2" id="KW-1185">Reference proteome</keyword>
<protein>
    <submittedName>
        <fullName evidence="1">Uncharacterized protein</fullName>
    </submittedName>
</protein>
<name>A0ACB6RUP9_9PLEO</name>
<organism evidence="1 2">
    <name type="scientific">Macroventuria anomochaeta</name>
    <dbReference type="NCBI Taxonomy" id="301207"/>
    <lineage>
        <taxon>Eukaryota</taxon>
        <taxon>Fungi</taxon>
        <taxon>Dikarya</taxon>
        <taxon>Ascomycota</taxon>
        <taxon>Pezizomycotina</taxon>
        <taxon>Dothideomycetes</taxon>
        <taxon>Pleosporomycetidae</taxon>
        <taxon>Pleosporales</taxon>
        <taxon>Pleosporineae</taxon>
        <taxon>Didymellaceae</taxon>
        <taxon>Macroventuria</taxon>
    </lineage>
</organism>
<evidence type="ECO:0000313" key="2">
    <source>
        <dbReference type="Proteomes" id="UP000799754"/>
    </source>
</evidence>
<accession>A0ACB6RUP9</accession>
<proteinExistence type="predicted"/>
<reference evidence="1" key="1">
    <citation type="journal article" date="2020" name="Stud. Mycol.">
        <title>101 Dothideomycetes genomes: a test case for predicting lifestyles and emergence of pathogens.</title>
        <authorList>
            <person name="Haridas S."/>
            <person name="Albert R."/>
            <person name="Binder M."/>
            <person name="Bloem J."/>
            <person name="Labutti K."/>
            <person name="Salamov A."/>
            <person name="Andreopoulos B."/>
            <person name="Baker S."/>
            <person name="Barry K."/>
            <person name="Bills G."/>
            <person name="Bluhm B."/>
            <person name="Cannon C."/>
            <person name="Castanera R."/>
            <person name="Culley D."/>
            <person name="Daum C."/>
            <person name="Ezra D."/>
            <person name="Gonzalez J."/>
            <person name="Henrissat B."/>
            <person name="Kuo A."/>
            <person name="Liang C."/>
            <person name="Lipzen A."/>
            <person name="Lutzoni F."/>
            <person name="Magnuson J."/>
            <person name="Mondo S."/>
            <person name="Nolan M."/>
            <person name="Ohm R."/>
            <person name="Pangilinan J."/>
            <person name="Park H.-J."/>
            <person name="Ramirez L."/>
            <person name="Alfaro M."/>
            <person name="Sun H."/>
            <person name="Tritt A."/>
            <person name="Yoshinaga Y."/>
            <person name="Zwiers L.-H."/>
            <person name="Turgeon B."/>
            <person name="Goodwin S."/>
            <person name="Spatafora J."/>
            <person name="Crous P."/>
            <person name="Grigoriev I."/>
        </authorList>
    </citation>
    <scope>NUCLEOTIDE SEQUENCE</scope>
    <source>
        <strain evidence="1">CBS 525.71</strain>
    </source>
</reference>
<comment type="caution">
    <text evidence="1">The sequence shown here is derived from an EMBL/GenBank/DDBJ whole genome shotgun (WGS) entry which is preliminary data.</text>
</comment>